<organism evidence="2 3">
    <name type="scientific">Lactobacillus intestinalis</name>
    <dbReference type="NCBI Taxonomy" id="151781"/>
    <lineage>
        <taxon>Bacteria</taxon>
        <taxon>Bacillati</taxon>
        <taxon>Bacillota</taxon>
        <taxon>Bacilli</taxon>
        <taxon>Lactobacillales</taxon>
        <taxon>Lactobacillaceae</taxon>
        <taxon>Lactobacillus</taxon>
    </lineage>
</organism>
<reference evidence="2 3" key="1">
    <citation type="submission" date="2019-04" db="EMBL/GenBank/DDBJ databases">
        <title>Microbes associate with the intestines of laboratory mice.</title>
        <authorList>
            <person name="Navarre W."/>
            <person name="Wong E."/>
            <person name="Huang K."/>
            <person name="Tropini C."/>
            <person name="Ng K."/>
            <person name="Yu B."/>
        </authorList>
    </citation>
    <scope>NUCLEOTIDE SEQUENCE [LARGE SCALE GENOMIC DNA]</scope>
    <source>
        <strain evidence="2 3">NM61_E11</strain>
    </source>
</reference>
<dbReference type="InterPro" id="IPR000361">
    <property type="entry name" value="ATAP_core_dom"/>
</dbReference>
<evidence type="ECO:0000259" key="1">
    <source>
        <dbReference type="Pfam" id="PF01521"/>
    </source>
</evidence>
<accession>A0A4V3RER3</accession>
<gene>
    <name evidence="2" type="ORF">E5351_00110</name>
</gene>
<sequence>MAKIKFTQAALDYLKKRDVLGHPLLLIADDAGGKYSMLGGSCSMGMHFSIIKLDHPDKDYPVVLHNNTGIKIYTSDYDLTLLGDNLVLDYKNAGLMLKSDSGLLDGAVGIGNGPELLKANYHVKQGQVKNC</sequence>
<dbReference type="InterPro" id="IPR035903">
    <property type="entry name" value="HesB-like_dom_sf"/>
</dbReference>
<dbReference type="EMBL" id="SRYV01000001">
    <property type="protein sequence ID" value="TGY17550.1"/>
    <property type="molecule type" value="Genomic_DNA"/>
</dbReference>
<feature type="domain" description="Core" evidence="1">
    <location>
        <begin position="3"/>
        <end position="112"/>
    </location>
</feature>
<comment type="caution">
    <text evidence="2">The sequence shown here is derived from an EMBL/GenBank/DDBJ whole genome shotgun (WGS) entry which is preliminary data.</text>
</comment>
<evidence type="ECO:0000313" key="2">
    <source>
        <dbReference type="EMBL" id="TGY17550.1"/>
    </source>
</evidence>
<name>A0A4V3RER3_9LACO</name>
<dbReference type="Pfam" id="PF01521">
    <property type="entry name" value="Fe-S_biosyn"/>
    <property type="match status" value="1"/>
</dbReference>
<dbReference type="Gene3D" id="2.60.300.12">
    <property type="entry name" value="HesB-like domain"/>
    <property type="match status" value="1"/>
</dbReference>
<proteinExistence type="predicted"/>
<dbReference type="AlphaFoldDB" id="A0A4V3RER3"/>
<protein>
    <submittedName>
        <fullName evidence="2">Iron-sulfur cluster biosynthesis family protein</fullName>
    </submittedName>
</protein>
<dbReference type="Proteomes" id="UP000309117">
    <property type="component" value="Unassembled WGS sequence"/>
</dbReference>
<evidence type="ECO:0000313" key="3">
    <source>
        <dbReference type="Proteomes" id="UP000309117"/>
    </source>
</evidence>
<dbReference type="RefSeq" id="WP_004042354.1">
    <property type="nucleotide sequence ID" value="NZ_AQFR02000003.1"/>
</dbReference>
<dbReference type="SUPFAM" id="SSF89360">
    <property type="entry name" value="HesB-like domain"/>
    <property type="match status" value="1"/>
</dbReference>